<evidence type="ECO:0000313" key="2">
    <source>
        <dbReference type="EMBL" id="KAJ5367861.1"/>
    </source>
</evidence>
<organism evidence="2 3">
    <name type="scientific">Penicillium brevicompactum</name>
    <dbReference type="NCBI Taxonomy" id="5074"/>
    <lineage>
        <taxon>Eukaryota</taxon>
        <taxon>Fungi</taxon>
        <taxon>Dikarya</taxon>
        <taxon>Ascomycota</taxon>
        <taxon>Pezizomycotina</taxon>
        <taxon>Eurotiomycetes</taxon>
        <taxon>Eurotiomycetidae</taxon>
        <taxon>Eurotiales</taxon>
        <taxon>Aspergillaceae</taxon>
        <taxon>Penicillium</taxon>
    </lineage>
</organism>
<comment type="caution">
    <text evidence="2">The sequence shown here is derived from an EMBL/GenBank/DDBJ whole genome shotgun (WGS) entry which is preliminary data.</text>
</comment>
<reference evidence="2" key="2">
    <citation type="journal article" date="2023" name="IMA Fungus">
        <title>Comparative genomic study of the Penicillium genus elucidates a diverse pangenome and 15 lateral gene transfer events.</title>
        <authorList>
            <person name="Petersen C."/>
            <person name="Sorensen T."/>
            <person name="Nielsen M.R."/>
            <person name="Sondergaard T.E."/>
            <person name="Sorensen J.L."/>
            <person name="Fitzpatrick D.A."/>
            <person name="Frisvad J.C."/>
            <person name="Nielsen K.L."/>
        </authorList>
    </citation>
    <scope>NUCLEOTIDE SEQUENCE</scope>
    <source>
        <strain evidence="2">IBT 35675</strain>
    </source>
</reference>
<proteinExistence type="predicted"/>
<feature type="compositionally biased region" description="Basic and acidic residues" evidence="1">
    <location>
        <begin position="399"/>
        <end position="411"/>
    </location>
</feature>
<feature type="region of interest" description="Disordered" evidence="1">
    <location>
        <begin position="47"/>
        <end position="68"/>
    </location>
</feature>
<reference evidence="2" key="1">
    <citation type="submission" date="2022-12" db="EMBL/GenBank/DDBJ databases">
        <authorList>
            <person name="Petersen C."/>
        </authorList>
    </citation>
    <scope>NUCLEOTIDE SEQUENCE</scope>
    <source>
        <strain evidence="2">IBT 35675</strain>
    </source>
</reference>
<dbReference type="AlphaFoldDB" id="A0A9W9RWW1"/>
<sequence>MINLSAIVEAIQILSRLDTISTQDLIPYRSTLEQTLRIIEKKLDTIPSESSRSETSLQHFSQQPTPTTPITCSGSFACSGTSCATHSSVEETGENNDTTEEASEALDVQRLMGALHGARRSEKVFKYLSSQSDPLAQNGDDWVQEDPRVVDIRLCNRGCSLDACFRRGLGQRSLAMEFDEWEREVFGTSRVSRRSLDPKAIDDNIGLINRFLAQNSVPFRNKESASHGIRDGIRLLVFERIYGHVGVSAILILLFTLFREVKYGSFAALKRLLQETGAWHNLAKDKSSWLTACQIRYDARHTMWRKFQGTLGCEISGILPHTIPTQLIALGNPRNDEQMRGYLNPGPTISRNGFNLHQLDSYSHDRRQRLIEHDTISTSQAPRERSVPLAISELINQDSEPRPLTHSRNTETDMSSARSNSIEAAAYLTRQIQPVFEHESAVLELRTRYDVDQAPPNFNQCDFGTIRPLSQDETVDMDLRAQFGPGRIPPVFNQFDYGTIPSVSHDETVDMDLCAQLDAGHPPVFNQFDYGTIPSVSHDETVDMDLCAQLDAGHPPVFNQFDYGTIPSVSHDETVDMDLCAQLDAGHPPVFISSYGTVSSTTQNEDQSEGLRNNDSNFPYRQRPMLSVF</sequence>
<keyword evidence="3" id="KW-1185">Reference proteome</keyword>
<feature type="region of interest" description="Disordered" evidence="1">
    <location>
        <begin position="396"/>
        <end position="417"/>
    </location>
</feature>
<feature type="region of interest" description="Disordered" evidence="1">
    <location>
        <begin position="594"/>
        <end position="619"/>
    </location>
</feature>
<name>A0A9W9RWW1_PENBR</name>
<gene>
    <name evidence="2" type="ORF">N7541_001802</name>
</gene>
<evidence type="ECO:0000256" key="1">
    <source>
        <dbReference type="SAM" id="MobiDB-lite"/>
    </source>
</evidence>
<evidence type="ECO:0000313" key="3">
    <source>
        <dbReference type="Proteomes" id="UP001148299"/>
    </source>
</evidence>
<protein>
    <submittedName>
        <fullName evidence="2">Uncharacterized protein</fullName>
    </submittedName>
</protein>
<dbReference type="EMBL" id="JAPZBR010000001">
    <property type="protein sequence ID" value="KAJ5367861.1"/>
    <property type="molecule type" value="Genomic_DNA"/>
</dbReference>
<dbReference type="Proteomes" id="UP001148299">
    <property type="component" value="Unassembled WGS sequence"/>
</dbReference>
<accession>A0A9W9RWW1</accession>